<evidence type="ECO:0000313" key="9">
    <source>
        <dbReference type="EMBL" id="KGJ53036.1"/>
    </source>
</evidence>
<sequence>MSYFTKRRRSLGMYAAVTIALLALCTWRLEIDWGLILANFQVSVVRFTKTYLPMDFSQLREQLYQLWITVVISIAGAFVGMLLAFFSSLAISSKTSRYRVLKYLVRALASLTRNIPEAVWAVLLLPLLWYGDFLGFLVLCIISYGFLTRSFADSIDETNASCIKALEATGANYWQIVVHAVIPETMPSLISWTLYAAENNIRSATVVGMLAGGGIGYLMSIYQGGLYIGYTGYQLMASCILLIIITVIITDQISAQIRKRII</sequence>
<keyword evidence="2 7" id="KW-0813">Transport</keyword>
<comment type="caution">
    <text evidence="9">The sequence shown here is derived from an EMBL/GenBank/DDBJ whole genome shotgun (WGS) entry which is preliminary data.</text>
</comment>
<organism evidence="9 10">
    <name type="scientific">Clostridium innocuum</name>
    <dbReference type="NCBI Taxonomy" id="1522"/>
    <lineage>
        <taxon>Bacteria</taxon>
        <taxon>Bacillati</taxon>
        <taxon>Bacillota</taxon>
        <taxon>Clostridia</taxon>
        <taxon>Eubacteriales</taxon>
        <taxon>Clostridiaceae</taxon>
        <taxon>Clostridium</taxon>
    </lineage>
</organism>
<dbReference type="GO" id="GO:0055085">
    <property type="term" value="P:transmembrane transport"/>
    <property type="evidence" value="ECO:0007669"/>
    <property type="project" value="InterPro"/>
</dbReference>
<proteinExistence type="inferred from homology"/>
<gene>
    <name evidence="9" type="ORF">CIAN88_11200</name>
</gene>
<feature type="domain" description="ABC transmembrane type-1" evidence="8">
    <location>
        <begin position="66"/>
        <end position="254"/>
    </location>
</feature>
<evidence type="ECO:0000256" key="4">
    <source>
        <dbReference type="ARBA" id="ARBA00022692"/>
    </source>
</evidence>
<evidence type="ECO:0000256" key="1">
    <source>
        <dbReference type="ARBA" id="ARBA00004651"/>
    </source>
</evidence>
<feature type="transmembrane region" description="Helical" evidence="7">
    <location>
        <begin position="204"/>
        <end position="222"/>
    </location>
</feature>
<keyword evidence="5 7" id="KW-1133">Transmembrane helix</keyword>
<dbReference type="EMBL" id="JQIF01000048">
    <property type="protein sequence ID" value="KGJ53036.1"/>
    <property type="molecule type" value="Genomic_DNA"/>
</dbReference>
<dbReference type="PANTHER" id="PTHR30043">
    <property type="entry name" value="PHOSPHONATES TRANSPORT SYSTEM PERMEASE PROTEIN"/>
    <property type="match status" value="1"/>
</dbReference>
<dbReference type="InterPro" id="IPR035906">
    <property type="entry name" value="MetI-like_sf"/>
</dbReference>
<dbReference type="PANTHER" id="PTHR30043:SF1">
    <property type="entry name" value="ABC TRANSPORT SYSTEM PERMEASE PROTEIN P69"/>
    <property type="match status" value="1"/>
</dbReference>
<dbReference type="InterPro" id="IPR000515">
    <property type="entry name" value="MetI-like"/>
</dbReference>
<evidence type="ECO:0000256" key="3">
    <source>
        <dbReference type="ARBA" id="ARBA00022475"/>
    </source>
</evidence>
<evidence type="ECO:0000256" key="5">
    <source>
        <dbReference type="ARBA" id="ARBA00022989"/>
    </source>
</evidence>
<feature type="transmembrane region" description="Helical" evidence="7">
    <location>
        <begin position="12"/>
        <end position="29"/>
    </location>
</feature>
<comment type="subcellular location">
    <subcellularLocation>
        <location evidence="1 7">Cell membrane</location>
        <topology evidence="1 7">Multi-pass membrane protein</topology>
    </subcellularLocation>
</comment>
<dbReference type="RefSeq" id="WP_044905504.1">
    <property type="nucleotide sequence ID" value="NZ_JQIF01000048.1"/>
</dbReference>
<evidence type="ECO:0000313" key="10">
    <source>
        <dbReference type="Proteomes" id="UP000030008"/>
    </source>
</evidence>
<evidence type="ECO:0000256" key="2">
    <source>
        <dbReference type="ARBA" id="ARBA00022448"/>
    </source>
</evidence>
<keyword evidence="3" id="KW-1003">Cell membrane</keyword>
<accession>A0A099I635</accession>
<feature type="transmembrane region" description="Helical" evidence="7">
    <location>
        <begin position="129"/>
        <end position="147"/>
    </location>
</feature>
<dbReference type="PROSITE" id="PS50928">
    <property type="entry name" value="ABC_TM1"/>
    <property type="match status" value="1"/>
</dbReference>
<evidence type="ECO:0000256" key="6">
    <source>
        <dbReference type="ARBA" id="ARBA00023136"/>
    </source>
</evidence>
<evidence type="ECO:0000259" key="8">
    <source>
        <dbReference type="PROSITE" id="PS50928"/>
    </source>
</evidence>
<dbReference type="Proteomes" id="UP000030008">
    <property type="component" value="Unassembled WGS sequence"/>
</dbReference>
<keyword evidence="4 7" id="KW-0812">Transmembrane</keyword>
<evidence type="ECO:0000256" key="7">
    <source>
        <dbReference type="RuleBase" id="RU363032"/>
    </source>
</evidence>
<protein>
    <submittedName>
        <fullName evidence="9">Phosphonate ABC transporter permease</fullName>
    </submittedName>
</protein>
<keyword evidence="6 7" id="KW-0472">Membrane</keyword>
<feature type="transmembrane region" description="Helical" evidence="7">
    <location>
        <begin position="228"/>
        <end position="250"/>
    </location>
</feature>
<comment type="similarity">
    <text evidence="7">Belongs to the binding-protein-dependent transport system permease family.</text>
</comment>
<dbReference type="AlphaFoldDB" id="A0A099I635"/>
<dbReference type="Pfam" id="PF00528">
    <property type="entry name" value="BPD_transp_1"/>
    <property type="match status" value="1"/>
</dbReference>
<dbReference type="Gene3D" id="1.10.3720.10">
    <property type="entry name" value="MetI-like"/>
    <property type="match status" value="1"/>
</dbReference>
<dbReference type="SUPFAM" id="SSF161098">
    <property type="entry name" value="MetI-like"/>
    <property type="match status" value="1"/>
</dbReference>
<dbReference type="CDD" id="cd06261">
    <property type="entry name" value="TM_PBP2"/>
    <property type="match status" value="1"/>
</dbReference>
<name>A0A099I635_CLOIN</name>
<dbReference type="GO" id="GO:0005886">
    <property type="term" value="C:plasma membrane"/>
    <property type="evidence" value="ECO:0007669"/>
    <property type="project" value="UniProtKB-SubCell"/>
</dbReference>
<reference evidence="9 10" key="1">
    <citation type="submission" date="2014-08" db="EMBL/GenBank/DDBJ databases">
        <title>Clostridium innocuum, an unnegligible vancomycin-resistant pathogen causing extra-intestinal infections.</title>
        <authorList>
            <person name="Feng Y."/>
            <person name="Chiu C.-H."/>
        </authorList>
    </citation>
    <scope>NUCLEOTIDE SEQUENCE [LARGE SCALE GENOMIC DNA]</scope>
    <source>
        <strain evidence="9 10">AN88</strain>
    </source>
</reference>
<feature type="transmembrane region" description="Helical" evidence="7">
    <location>
        <begin position="64"/>
        <end position="91"/>
    </location>
</feature>